<keyword evidence="2" id="KW-1133">Transmembrane helix</keyword>
<gene>
    <name evidence="3" type="ORF">NEOLEDRAFT_1141179</name>
</gene>
<protein>
    <submittedName>
        <fullName evidence="3">Uncharacterized protein</fullName>
    </submittedName>
</protein>
<keyword evidence="2" id="KW-0812">Transmembrane</keyword>
<dbReference type="Proteomes" id="UP000076761">
    <property type="component" value="Unassembled WGS sequence"/>
</dbReference>
<sequence length="73" mass="7904">MPYPDDDSRSQGSSLTPDHTANPSNQKVSVSSHNTDKALCDPNTPFLTLLMTYLLHCYHSLFGIALAIKTPGA</sequence>
<feature type="compositionally biased region" description="Polar residues" evidence="1">
    <location>
        <begin position="10"/>
        <end position="33"/>
    </location>
</feature>
<proteinExistence type="predicted"/>
<feature type="region of interest" description="Disordered" evidence="1">
    <location>
        <begin position="1"/>
        <end position="37"/>
    </location>
</feature>
<keyword evidence="2" id="KW-0472">Membrane</keyword>
<dbReference type="AlphaFoldDB" id="A0A165NTS5"/>
<name>A0A165NTS5_9AGAM</name>
<evidence type="ECO:0000313" key="3">
    <source>
        <dbReference type="EMBL" id="KZT20098.1"/>
    </source>
</evidence>
<evidence type="ECO:0000313" key="4">
    <source>
        <dbReference type="Proteomes" id="UP000076761"/>
    </source>
</evidence>
<organism evidence="3 4">
    <name type="scientific">Neolentinus lepideus HHB14362 ss-1</name>
    <dbReference type="NCBI Taxonomy" id="1314782"/>
    <lineage>
        <taxon>Eukaryota</taxon>
        <taxon>Fungi</taxon>
        <taxon>Dikarya</taxon>
        <taxon>Basidiomycota</taxon>
        <taxon>Agaricomycotina</taxon>
        <taxon>Agaricomycetes</taxon>
        <taxon>Gloeophyllales</taxon>
        <taxon>Gloeophyllaceae</taxon>
        <taxon>Neolentinus</taxon>
    </lineage>
</organism>
<reference evidence="3 4" key="1">
    <citation type="journal article" date="2016" name="Mol. Biol. Evol.">
        <title>Comparative Genomics of Early-Diverging Mushroom-Forming Fungi Provides Insights into the Origins of Lignocellulose Decay Capabilities.</title>
        <authorList>
            <person name="Nagy L.G."/>
            <person name="Riley R."/>
            <person name="Tritt A."/>
            <person name="Adam C."/>
            <person name="Daum C."/>
            <person name="Floudas D."/>
            <person name="Sun H."/>
            <person name="Yadav J.S."/>
            <person name="Pangilinan J."/>
            <person name="Larsson K.H."/>
            <person name="Matsuura K."/>
            <person name="Barry K."/>
            <person name="Labutti K."/>
            <person name="Kuo R."/>
            <person name="Ohm R.A."/>
            <person name="Bhattacharya S.S."/>
            <person name="Shirouzu T."/>
            <person name="Yoshinaga Y."/>
            <person name="Martin F.M."/>
            <person name="Grigoriev I.V."/>
            <person name="Hibbett D.S."/>
        </authorList>
    </citation>
    <scope>NUCLEOTIDE SEQUENCE [LARGE SCALE GENOMIC DNA]</scope>
    <source>
        <strain evidence="3 4">HHB14362 ss-1</strain>
    </source>
</reference>
<dbReference type="InParanoid" id="A0A165NTS5"/>
<accession>A0A165NTS5</accession>
<dbReference type="EMBL" id="KV425626">
    <property type="protein sequence ID" value="KZT20098.1"/>
    <property type="molecule type" value="Genomic_DNA"/>
</dbReference>
<feature type="transmembrane region" description="Helical" evidence="2">
    <location>
        <begin position="46"/>
        <end position="68"/>
    </location>
</feature>
<keyword evidence="4" id="KW-1185">Reference proteome</keyword>
<evidence type="ECO:0000256" key="1">
    <source>
        <dbReference type="SAM" id="MobiDB-lite"/>
    </source>
</evidence>
<evidence type="ECO:0000256" key="2">
    <source>
        <dbReference type="SAM" id="Phobius"/>
    </source>
</evidence>